<name>A0A6N6VUC5_9BACT</name>
<organism evidence="1 2">
    <name type="scientific">Silvanigrella paludirubra</name>
    <dbReference type="NCBI Taxonomy" id="2499159"/>
    <lineage>
        <taxon>Bacteria</taxon>
        <taxon>Pseudomonadati</taxon>
        <taxon>Bdellovibrionota</taxon>
        <taxon>Oligoflexia</taxon>
        <taxon>Silvanigrellales</taxon>
        <taxon>Silvanigrellaceae</taxon>
        <taxon>Silvanigrella</taxon>
    </lineage>
</organism>
<reference evidence="1 2" key="1">
    <citation type="submission" date="2019-10" db="EMBL/GenBank/DDBJ databases">
        <title>New species of Slilvanegrellaceae.</title>
        <authorList>
            <person name="Pitt A."/>
            <person name="Hahn M.W."/>
        </authorList>
    </citation>
    <scope>NUCLEOTIDE SEQUENCE [LARGE SCALE GENOMIC DNA]</scope>
    <source>
        <strain evidence="1 2">SP-Ram-0.45-NSY-1</strain>
    </source>
</reference>
<protein>
    <submittedName>
        <fullName evidence="1">Uncharacterized protein</fullName>
    </submittedName>
</protein>
<sequence>MRNINYSVFTDLVLNKYMDKFNDIFFQSQGGVSNINLNNLNNTYIVPVQILLNSGLCNIDLNNQLCFNSNNSFYLSFYQMVRP</sequence>
<accession>A0A6N6VUC5</accession>
<keyword evidence="2" id="KW-1185">Reference proteome</keyword>
<dbReference type="Proteomes" id="UP000437748">
    <property type="component" value="Unassembled WGS sequence"/>
</dbReference>
<dbReference type="AlphaFoldDB" id="A0A6N6VUC5"/>
<dbReference type="RefSeq" id="WP_153420555.1">
    <property type="nucleotide sequence ID" value="NZ_WFLM01000003.1"/>
</dbReference>
<gene>
    <name evidence="1" type="ORF">GCL60_09885</name>
</gene>
<proteinExistence type="predicted"/>
<evidence type="ECO:0000313" key="1">
    <source>
        <dbReference type="EMBL" id="KAB8039156.1"/>
    </source>
</evidence>
<comment type="caution">
    <text evidence="1">The sequence shown here is derived from an EMBL/GenBank/DDBJ whole genome shotgun (WGS) entry which is preliminary data.</text>
</comment>
<evidence type="ECO:0000313" key="2">
    <source>
        <dbReference type="Proteomes" id="UP000437748"/>
    </source>
</evidence>
<dbReference type="EMBL" id="WFLM01000003">
    <property type="protein sequence ID" value="KAB8039156.1"/>
    <property type="molecule type" value="Genomic_DNA"/>
</dbReference>